<comment type="caution">
    <text evidence="1">The sequence shown here is derived from an EMBL/GenBank/DDBJ whole genome shotgun (WGS) entry which is preliminary data.</text>
</comment>
<evidence type="ECO:0000313" key="2">
    <source>
        <dbReference type="Proteomes" id="UP001059893"/>
    </source>
</evidence>
<reference evidence="1" key="1">
    <citation type="submission" date="2021-01" db="EMBL/GenBank/DDBJ databases">
        <title>Deciphering the adaptive evolutionary patterns associated with biogeogrpahic diversity in the finger millet blast pathogen Magnaporthe oryzae in Eastern Africa.</title>
        <authorList>
            <person name="Onyema G."/>
            <person name="Shittu T.A."/>
            <person name="Dodsworth S."/>
            <person name="Devilliers S."/>
            <person name="Muthumeenakshi S."/>
            <person name="Sreenivasaprasad S."/>
        </authorList>
    </citation>
    <scope>NUCLEOTIDE SEQUENCE</scope>
    <source>
        <strain evidence="1">D15/s37</strain>
    </source>
</reference>
<accession>A0ABQ8N7R0</accession>
<protein>
    <submittedName>
        <fullName evidence="1">Uncharacterized protein</fullName>
    </submittedName>
</protein>
<proteinExistence type="predicted"/>
<evidence type="ECO:0000313" key="1">
    <source>
        <dbReference type="EMBL" id="KAI6291349.1"/>
    </source>
</evidence>
<name>A0ABQ8N7R0_PYRGI</name>
<sequence>MAGNVTHYREERSSPFERAFPSANWEAAEAECMSLPTLKYRVDFLTRNFPGIVRIACLPKDEPIQSHVRRVRKAFAKIISHPQNFDKTGADLGLTGVPPILLDGFLTRYGVNSSDITMGELNDISGKPEKHGSAVCGGATVYYLTWMMPSRDGDVAAMHIDNLVVPDDDRDSVFVTSTSVAYPEEAFPEERKHIMAELKVTQLGVAASGAAEHEETLSKLLLADDGRVWGTDLVTALLEKDQICYSSPELISQSRAEGLKQISNEAQFYPIFQLRMAHAIKINQAEHRALRTLKHLNSVSTSRGQILTVGRGTPENSCAAHCFYDIASVKQGFFAPEHVFSNTLDSLLFEVNRRADAIYIAKNPGPHLRTIYFLDEERRSEDYKIVPKEIGETFIKKAFESKSLFNVYARGVSTS</sequence>
<keyword evidence="2" id="KW-1185">Reference proteome</keyword>
<gene>
    <name evidence="1" type="ORF">MCOR33_010693</name>
</gene>
<dbReference type="EMBL" id="JABSND010000373">
    <property type="protein sequence ID" value="KAI6291349.1"/>
    <property type="molecule type" value="Genomic_DNA"/>
</dbReference>
<organism evidence="1 2">
    <name type="scientific">Pyricularia grisea</name>
    <name type="common">Crabgrass-specific blast fungus</name>
    <name type="synonym">Magnaporthe grisea</name>
    <dbReference type="NCBI Taxonomy" id="148305"/>
    <lineage>
        <taxon>Eukaryota</taxon>
        <taxon>Fungi</taxon>
        <taxon>Dikarya</taxon>
        <taxon>Ascomycota</taxon>
        <taxon>Pezizomycotina</taxon>
        <taxon>Sordariomycetes</taxon>
        <taxon>Sordariomycetidae</taxon>
        <taxon>Magnaporthales</taxon>
        <taxon>Pyriculariaceae</taxon>
        <taxon>Pyricularia</taxon>
    </lineage>
</organism>
<dbReference type="Proteomes" id="UP001059893">
    <property type="component" value="Unassembled WGS sequence"/>
</dbReference>